<evidence type="ECO:0000313" key="3">
    <source>
        <dbReference type="Proteomes" id="UP001219525"/>
    </source>
</evidence>
<name>A0AAD6UTJ9_9AGAR</name>
<feature type="compositionally biased region" description="Basic and acidic residues" evidence="1">
    <location>
        <begin position="149"/>
        <end position="159"/>
    </location>
</feature>
<feature type="compositionally biased region" description="Basic and acidic residues" evidence="1">
    <location>
        <begin position="212"/>
        <end position="224"/>
    </location>
</feature>
<dbReference type="Proteomes" id="UP001219525">
    <property type="component" value="Unassembled WGS sequence"/>
</dbReference>
<feature type="compositionally biased region" description="Low complexity" evidence="1">
    <location>
        <begin position="160"/>
        <end position="169"/>
    </location>
</feature>
<keyword evidence="3" id="KW-1185">Reference proteome</keyword>
<comment type="caution">
    <text evidence="2">The sequence shown here is derived from an EMBL/GenBank/DDBJ whole genome shotgun (WGS) entry which is preliminary data.</text>
</comment>
<proteinExistence type="predicted"/>
<gene>
    <name evidence="2" type="ORF">GGX14DRAFT_406303</name>
</gene>
<organism evidence="2 3">
    <name type="scientific">Mycena pura</name>
    <dbReference type="NCBI Taxonomy" id="153505"/>
    <lineage>
        <taxon>Eukaryota</taxon>
        <taxon>Fungi</taxon>
        <taxon>Dikarya</taxon>
        <taxon>Basidiomycota</taxon>
        <taxon>Agaricomycotina</taxon>
        <taxon>Agaricomycetes</taxon>
        <taxon>Agaricomycetidae</taxon>
        <taxon>Agaricales</taxon>
        <taxon>Marasmiineae</taxon>
        <taxon>Mycenaceae</taxon>
        <taxon>Mycena</taxon>
    </lineage>
</organism>
<feature type="region of interest" description="Disordered" evidence="1">
    <location>
        <begin position="148"/>
        <end position="235"/>
    </location>
</feature>
<evidence type="ECO:0000256" key="1">
    <source>
        <dbReference type="SAM" id="MobiDB-lite"/>
    </source>
</evidence>
<evidence type="ECO:0000313" key="2">
    <source>
        <dbReference type="EMBL" id="KAJ7192503.1"/>
    </source>
</evidence>
<sequence>MVIFVAQFKKIVRNKPKIAQEPSFAWNLEATLYSNYMGGSAAALAADGYARNRFGTPFTSHSENLDFRSERGTRILLFSSLTSDTSRTPGHSYNHATHRANAALRGCGHVTRSLNRASHGVRKSGFVSAAEGDSVLWPLGGAPGALCRDSLDSAGREADGAGTESASSGGAQGMSGRDVGDRGVDVAQARQCQVRERGARLKRSELAATNLKRRDQRSTEDYEASRGSGGPSARM</sequence>
<accession>A0AAD6UTJ9</accession>
<protein>
    <submittedName>
        <fullName evidence="2">Uncharacterized protein</fullName>
    </submittedName>
</protein>
<dbReference type="AlphaFoldDB" id="A0AAD6UTJ9"/>
<reference evidence="2" key="1">
    <citation type="submission" date="2023-03" db="EMBL/GenBank/DDBJ databases">
        <title>Massive genome expansion in bonnet fungi (Mycena s.s.) driven by repeated elements and novel gene families across ecological guilds.</title>
        <authorList>
            <consortium name="Lawrence Berkeley National Laboratory"/>
            <person name="Harder C.B."/>
            <person name="Miyauchi S."/>
            <person name="Viragh M."/>
            <person name="Kuo A."/>
            <person name="Thoen E."/>
            <person name="Andreopoulos B."/>
            <person name="Lu D."/>
            <person name="Skrede I."/>
            <person name="Drula E."/>
            <person name="Henrissat B."/>
            <person name="Morin E."/>
            <person name="Kohler A."/>
            <person name="Barry K."/>
            <person name="LaButti K."/>
            <person name="Morin E."/>
            <person name="Salamov A."/>
            <person name="Lipzen A."/>
            <person name="Mereny Z."/>
            <person name="Hegedus B."/>
            <person name="Baldrian P."/>
            <person name="Stursova M."/>
            <person name="Weitz H."/>
            <person name="Taylor A."/>
            <person name="Grigoriev I.V."/>
            <person name="Nagy L.G."/>
            <person name="Martin F."/>
            <person name="Kauserud H."/>
        </authorList>
    </citation>
    <scope>NUCLEOTIDE SEQUENCE</scope>
    <source>
        <strain evidence="2">9144</strain>
    </source>
</reference>
<feature type="compositionally biased region" description="Basic and acidic residues" evidence="1">
    <location>
        <begin position="193"/>
        <end position="205"/>
    </location>
</feature>
<dbReference type="EMBL" id="JARJCW010000119">
    <property type="protein sequence ID" value="KAJ7192503.1"/>
    <property type="molecule type" value="Genomic_DNA"/>
</dbReference>